<evidence type="ECO:0000313" key="3">
    <source>
        <dbReference type="Proteomes" id="UP000807716"/>
    </source>
</evidence>
<dbReference type="Gene3D" id="2.80.10.50">
    <property type="match status" value="1"/>
</dbReference>
<accession>A0A9P6TUE3</accession>
<proteinExistence type="predicted"/>
<comment type="caution">
    <text evidence="2">The sequence shown here is derived from an EMBL/GenBank/DDBJ whole genome shotgun (WGS) entry which is preliminary data.</text>
</comment>
<feature type="chain" id="PRO_5040328990" evidence="1">
    <location>
        <begin position="23"/>
        <end position="134"/>
    </location>
</feature>
<feature type="signal peptide" evidence="1">
    <location>
        <begin position="1"/>
        <end position="22"/>
    </location>
</feature>
<evidence type="ECO:0000313" key="2">
    <source>
        <dbReference type="EMBL" id="KAG0247061.1"/>
    </source>
</evidence>
<dbReference type="EMBL" id="JAAAJB010002007">
    <property type="protein sequence ID" value="KAG0247061.1"/>
    <property type="molecule type" value="Genomic_DNA"/>
</dbReference>
<sequence length="134" mass="14476">MARIALFSALAAVAALASFATATPVSTTTPVATTTEAPAPAWTDIPAAFKLVSKSGLGWPKVIYAERYDTHSVVLNTEYGSTYEQFYLKPFGDGYEIRSNEVECSLGVSEYNIVCLAKRDSTCKWYLESNGDGT</sequence>
<keyword evidence="3" id="KW-1185">Reference proteome</keyword>
<reference evidence="2" key="1">
    <citation type="journal article" date="2020" name="Fungal Divers.">
        <title>Resolving the Mortierellaceae phylogeny through synthesis of multi-gene phylogenetics and phylogenomics.</title>
        <authorList>
            <person name="Vandepol N."/>
            <person name="Liber J."/>
            <person name="Desiro A."/>
            <person name="Na H."/>
            <person name="Kennedy M."/>
            <person name="Barry K."/>
            <person name="Grigoriev I.V."/>
            <person name="Miller A.N."/>
            <person name="O'Donnell K."/>
            <person name="Stajich J.E."/>
            <person name="Bonito G."/>
        </authorList>
    </citation>
    <scope>NUCLEOTIDE SEQUENCE</scope>
    <source>
        <strain evidence="2">BC1065</strain>
    </source>
</reference>
<name>A0A9P6TUE3_9FUNG</name>
<dbReference type="Proteomes" id="UP000807716">
    <property type="component" value="Unassembled WGS sequence"/>
</dbReference>
<feature type="non-terminal residue" evidence="2">
    <location>
        <position position="134"/>
    </location>
</feature>
<dbReference type="AlphaFoldDB" id="A0A9P6TUE3"/>
<keyword evidence="1" id="KW-0732">Signal</keyword>
<gene>
    <name evidence="2" type="ORF">DFQ27_002679</name>
</gene>
<protein>
    <submittedName>
        <fullName evidence="2">Uncharacterized protein</fullName>
    </submittedName>
</protein>
<organism evidence="2 3">
    <name type="scientific">Actinomortierella ambigua</name>
    <dbReference type="NCBI Taxonomy" id="1343610"/>
    <lineage>
        <taxon>Eukaryota</taxon>
        <taxon>Fungi</taxon>
        <taxon>Fungi incertae sedis</taxon>
        <taxon>Mucoromycota</taxon>
        <taxon>Mortierellomycotina</taxon>
        <taxon>Mortierellomycetes</taxon>
        <taxon>Mortierellales</taxon>
        <taxon>Mortierellaceae</taxon>
        <taxon>Actinomortierella</taxon>
    </lineage>
</organism>
<evidence type="ECO:0000256" key="1">
    <source>
        <dbReference type="SAM" id="SignalP"/>
    </source>
</evidence>